<feature type="signal peptide" evidence="2">
    <location>
        <begin position="1"/>
        <end position="39"/>
    </location>
</feature>
<evidence type="ECO:0000259" key="3">
    <source>
        <dbReference type="Pfam" id="PF20091"/>
    </source>
</evidence>
<protein>
    <recommendedName>
        <fullName evidence="3">Alpha/beta hydrolase domain-containing protein</fullName>
    </recommendedName>
</protein>
<dbReference type="EMBL" id="LT670849">
    <property type="protein sequence ID" value="SHN70596.1"/>
    <property type="molecule type" value="Genomic_DNA"/>
</dbReference>
<name>A0A1M7TIR8_9BRAD</name>
<accession>A0A1M7TIR8</accession>
<evidence type="ECO:0000256" key="1">
    <source>
        <dbReference type="SAM" id="MobiDB-lite"/>
    </source>
</evidence>
<dbReference type="Proteomes" id="UP000184096">
    <property type="component" value="Chromosome I"/>
</dbReference>
<sequence length="758" mass="83117">MVHTASGAPFRVSSSKRKLTKPKLKWLGAASLAVISVMAATPDAQARITKIQILNSGIAFGGHSFAGVGQYQFITGIATGEVDPNNPQNALITDIQLAPKNAQGHVVYSHNFYILQPVDPSKGNHKMMYEPPNRGGKTYQTLNNTPTGTNDPQALTDPTILDDSFLWTRGYTTVWSGWENNLGPLNGLTATASLPIVGTDPNNPVTGPAYEYIVTGAASFALVYPPATTDQSKATLTHRVHLDDPPVPVPASGWAYTSAPDPLNPPSGTLPNRAIRLTTGNFVNNDIYEFSYTAKNPTVNGLGFAAIRDFNSFLRFASHDDFGTPNPINGHISRIYTETSSQPARTLNDFVHLGFNEDENHRQVFDGMMQWIGAGDGINMNYRWSQTKRTNRNRQELLYLEGLYPFANVPTFDPISGTSDWRYKRCEETHTCPLATEFYSANEFWVKAGSLMSTDPTGKFDLPDHPLTRNYLLSSKQHGGAGDPTSKGLCQQLQNPLDSAPVQRALWTDLDEWSLSGIQPPASRVPLLRDHTLVAPNQDAVGFPHIPGVTYTGLKTTRYRFNMGPDFYKTFVPTINPPVFTSPYEDNPANGKIYPSYVPRTDSDGNDIAGIRLPELVVPLATYTGWGLRSGVWANDGCEATGQYIPFQSTKAARTTAGDPRPSVQERYPSFAEYRAKVVVAVDQLVRDRFLICDDTQDIVNRLLQAGLTAGVPAPPAGQSTSAPDPVPACKGHMPPNYHYHVHYERGDEDGNDHSHDH</sequence>
<feature type="chain" id="PRO_5013269289" description="Alpha/beta hydrolase domain-containing protein" evidence="2">
    <location>
        <begin position="40"/>
        <end position="758"/>
    </location>
</feature>
<evidence type="ECO:0000256" key="2">
    <source>
        <dbReference type="SAM" id="SignalP"/>
    </source>
</evidence>
<dbReference type="Pfam" id="PF20091">
    <property type="entry name" value="Abhydrolase_10"/>
    <property type="match status" value="1"/>
</dbReference>
<feature type="domain" description="Alpha/beta hydrolase" evidence="3">
    <location>
        <begin position="298"/>
        <end position="700"/>
    </location>
</feature>
<gene>
    <name evidence="4" type="ORF">SAMN05444170_1781</name>
</gene>
<reference evidence="5" key="1">
    <citation type="submission" date="2016-11" db="EMBL/GenBank/DDBJ databases">
        <authorList>
            <person name="Varghese N."/>
            <person name="Submissions S."/>
        </authorList>
    </citation>
    <scope>NUCLEOTIDE SEQUENCE [LARGE SCALE GENOMIC DNA]</scope>
    <source>
        <strain evidence="5">GAS401</strain>
    </source>
</reference>
<keyword evidence="2" id="KW-0732">Signal</keyword>
<keyword evidence="5" id="KW-1185">Reference proteome</keyword>
<proteinExistence type="predicted"/>
<evidence type="ECO:0000313" key="4">
    <source>
        <dbReference type="EMBL" id="SHN70596.1"/>
    </source>
</evidence>
<feature type="region of interest" description="Disordered" evidence="1">
    <location>
        <begin position="715"/>
        <end position="758"/>
    </location>
</feature>
<evidence type="ECO:0000313" key="5">
    <source>
        <dbReference type="Proteomes" id="UP000184096"/>
    </source>
</evidence>
<dbReference type="AlphaFoldDB" id="A0A1M7TIR8"/>
<dbReference type="RefSeq" id="WP_072817559.1">
    <property type="nucleotide sequence ID" value="NZ_LT670849.1"/>
</dbReference>
<dbReference type="InterPro" id="IPR045394">
    <property type="entry name" value="Abhydrolase_dom"/>
</dbReference>
<organism evidence="4 5">
    <name type="scientific">Bradyrhizobium erythrophlei</name>
    <dbReference type="NCBI Taxonomy" id="1437360"/>
    <lineage>
        <taxon>Bacteria</taxon>
        <taxon>Pseudomonadati</taxon>
        <taxon>Pseudomonadota</taxon>
        <taxon>Alphaproteobacteria</taxon>
        <taxon>Hyphomicrobiales</taxon>
        <taxon>Nitrobacteraceae</taxon>
        <taxon>Bradyrhizobium</taxon>
    </lineage>
</organism>